<dbReference type="EC" id="2.8.1.2" evidence="6"/>
<dbReference type="CDD" id="cd01448">
    <property type="entry name" value="TST_Repeat_1"/>
    <property type="match status" value="1"/>
</dbReference>
<dbReference type="InterPro" id="IPR045078">
    <property type="entry name" value="TST/MPST-like"/>
</dbReference>
<evidence type="ECO:0000256" key="5">
    <source>
        <dbReference type="ARBA" id="ARBA00051793"/>
    </source>
</evidence>
<dbReference type="NCBIfam" id="NF008557">
    <property type="entry name" value="PRK11493.1"/>
    <property type="match status" value="1"/>
</dbReference>
<dbReference type="Proteomes" id="UP000246073">
    <property type="component" value="Unassembled WGS sequence"/>
</dbReference>
<dbReference type="GO" id="GO:0016784">
    <property type="term" value="F:3-mercaptopyruvate sulfurtransferase activity"/>
    <property type="evidence" value="ECO:0007669"/>
    <property type="project" value="UniProtKB-EC"/>
</dbReference>
<name>A0A2P9HN67_9HYPH</name>
<evidence type="ECO:0000259" key="10">
    <source>
        <dbReference type="PROSITE" id="PS50206"/>
    </source>
</evidence>
<dbReference type="SUPFAM" id="SSF52821">
    <property type="entry name" value="Rhodanese/Cell cycle control phosphatase"/>
    <property type="match status" value="2"/>
</dbReference>
<dbReference type="FunFam" id="3.40.250.10:FF:000001">
    <property type="entry name" value="Sulfurtransferase"/>
    <property type="match status" value="1"/>
</dbReference>
<reference evidence="12" key="1">
    <citation type="submission" date="2017-12" db="EMBL/GenBank/DDBJ databases">
        <authorList>
            <person name="Diaz M."/>
        </authorList>
    </citation>
    <scope>NUCLEOTIDE SEQUENCE [LARGE SCALE GENOMIC DNA]</scope>
    <source>
        <strain evidence="12">FI11154</strain>
    </source>
</reference>
<dbReference type="Gene3D" id="3.40.250.10">
    <property type="entry name" value="Rhodanese-like domain"/>
    <property type="match status" value="2"/>
</dbReference>
<dbReference type="PANTHER" id="PTHR11364:SF27">
    <property type="entry name" value="SULFURTRANSFERASE"/>
    <property type="match status" value="1"/>
</dbReference>
<accession>A0A2P9HN67</accession>
<dbReference type="SMART" id="SM00450">
    <property type="entry name" value="RHOD"/>
    <property type="match status" value="2"/>
</dbReference>
<dbReference type="PANTHER" id="PTHR11364">
    <property type="entry name" value="THIOSULFATE SULFERTANSFERASE"/>
    <property type="match status" value="1"/>
</dbReference>
<evidence type="ECO:0000256" key="4">
    <source>
        <dbReference type="ARBA" id="ARBA00022737"/>
    </source>
</evidence>
<dbReference type="EMBL" id="OOFM01000005">
    <property type="protein sequence ID" value="SPL65453.1"/>
    <property type="molecule type" value="Genomic_DNA"/>
</dbReference>
<feature type="domain" description="Rhodanese" evidence="10">
    <location>
        <begin position="166"/>
        <end position="279"/>
    </location>
</feature>
<dbReference type="InterPro" id="IPR001763">
    <property type="entry name" value="Rhodanese-like_dom"/>
</dbReference>
<evidence type="ECO:0000313" key="11">
    <source>
        <dbReference type="EMBL" id="SPL65453.1"/>
    </source>
</evidence>
<evidence type="ECO:0000256" key="8">
    <source>
        <dbReference type="ARBA" id="ARBA00078354"/>
    </source>
</evidence>
<protein>
    <recommendedName>
        <fullName evidence="7">3-mercaptopyruvate sulfurtransferase</fullName>
        <ecNumber evidence="6">2.8.1.2</ecNumber>
    </recommendedName>
    <alternativeName>
        <fullName evidence="8">Rhodanese-like protein</fullName>
    </alternativeName>
</protein>
<dbReference type="InterPro" id="IPR001307">
    <property type="entry name" value="Thiosulphate_STrfase_CS"/>
</dbReference>
<gene>
    <name evidence="11" type="ORF">OHAE_1320</name>
</gene>
<dbReference type="Pfam" id="PF00581">
    <property type="entry name" value="Rhodanese"/>
    <property type="match status" value="2"/>
</dbReference>
<feature type="region of interest" description="Disordered" evidence="9">
    <location>
        <begin position="185"/>
        <end position="207"/>
    </location>
</feature>
<comment type="subcellular location">
    <subcellularLocation>
        <location evidence="1">Cytoplasm</location>
    </subcellularLocation>
</comment>
<proteinExistence type="predicted"/>
<organism evidence="11 12">
    <name type="scientific">Ochrobactrum soli</name>
    <dbReference type="NCBI Taxonomy" id="2448455"/>
    <lineage>
        <taxon>Bacteria</taxon>
        <taxon>Pseudomonadati</taxon>
        <taxon>Pseudomonadota</taxon>
        <taxon>Alphaproteobacteria</taxon>
        <taxon>Hyphomicrobiales</taxon>
        <taxon>Brucellaceae</taxon>
        <taxon>Brucella/Ochrobactrum group</taxon>
        <taxon>Ochrobactrum</taxon>
    </lineage>
</organism>
<evidence type="ECO:0000256" key="3">
    <source>
        <dbReference type="ARBA" id="ARBA00022679"/>
    </source>
</evidence>
<dbReference type="FunFam" id="3.40.250.10:FF:000015">
    <property type="entry name" value="Sulfurtransferase"/>
    <property type="match status" value="1"/>
</dbReference>
<keyword evidence="4" id="KW-0677">Repeat</keyword>
<evidence type="ECO:0000256" key="1">
    <source>
        <dbReference type="ARBA" id="ARBA00004496"/>
    </source>
</evidence>
<dbReference type="CDD" id="cd01449">
    <property type="entry name" value="TST_Repeat_2"/>
    <property type="match status" value="1"/>
</dbReference>
<comment type="catalytic activity">
    <reaction evidence="5">
        <text>2-oxo-3-sulfanylpropanoate + [thioredoxin]-dithiol = [thioredoxin]-disulfide + hydrogen sulfide + pyruvate + H(+)</text>
        <dbReference type="Rhea" id="RHEA:21740"/>
        <dbReference type="Rhea" id="RHEA-COMP:10698"/>
        <dbReference type="Rhea" id="RHEA-COMP:10700"/>
        <dbReference type="ChEBI" id="CHEBI:15361"/>
        <dbReference type="ChEBI" id="CHEBI:15378"/>
        <dbReference type="ChEBI" id="CHEBI:29919"/>
        <dbReference type="ChEBI" id="CHEBI:29950"/>
        <dbReference type="ChEBI" id="CHEBI:50058"/>
        <dbReference type="ChEBI" id="CHEBI:57678"/>
        <dbReference type="EC" id="2.8.1.2"/>
    </reaction>
    <physiologicalReaction direction="left-to-right" evidence="5">
        <dbReference type="Rhea" id="RHEA:21741"/>
    </physiologicalReaction>
</comment>
<dbReference type="GO" id="GO:0005737">
    <property type="term" value="C:cytoplasm"/>
    <property type="evidence" value="ECO:0007669"/>
    <property type="project" value="UniProtKB-SubCell"/>
</dbReference>
<keyword evidence="2" id="KW-0963">Cytoplasm</keyword>
<keyword evidence="3 11" id="KW-0808">Transferase</keyword>
<dbReference type="AlphaFoldDB" id="A0A2P9HN67"/>
<feature type="domain" description="Rhodanese" evidence="10">
    <location>
        <begin position="19"/>
        <end position="136"/>
    </location>
</feature>
<evidence type="ECO:0000256" key="9">
    <source>
        <dbReference type="SAM" id="MobiDB-lite"/>
    </source>
</evidence>
<dbReference type="PROSITE" id="PS50206">
    <property type="entry name" value="RHODANESE_3"/>
    <property type="match status" value="2"/>
</dbReference>
<dbReference type="PROSITE" id="PS00380">
    <property type="entry name" value="RHODANESE_1"/>
    <property type="match status" value="1"/>
</dbReference>
<evidence type="ECO:0000256" key="6">
    <source>
        <dbReference type="ARBA" id="ARBA00066832"/>
    </source>
</evidence>
<sequence>MAEKSAFVVSRDWLKERLEKPGIAIVDASWYLPAAGRNGLEEYHGAHIPGAVFFDQDVIADKDSGLPHTLPSPELFAQHVGAMGIMADETVVVYDGPGMFAAPRVWWMFRIMGVKNVFVLDGGFDGWKAAGYPVTDEPTKIAATLFTPAFDPAGVVDFAEMRELVDERRTQIADARAAGRFTGRDAEPRAGMRSGHMPGARNVPVGTLSENGELKDLDSLRAIFDKAGVDLTKPVVTSCGSGVTAAVIMLALASLGHKDNRLYDGSWSEWGSRQDTPVVTGEAD</sequence>
<dbReference type="RefSeq" id="WP_109369093.1">
    <property type="nucleotide sequence ID" value="NZ_OOFM01000005.1"/>
</dbReference>
<evidence type="ECO:0000256" key="7">
    <source>
        <dbReference type="ARBA" id="ARBA00070833"/>
    </source>
</evidence>
<dbReference type="InterPro" id="IPR036873">
    <property type="entry name" value="Rhodanese-like_dom_sf"/>
</dbReference>
<evidence type="ECO:0000313" key="12">
    <source>
        <dbReference type="Proteomes" id="UP000246073"/>
    </source>
</evidence>
<evidence type="ECO:0000256" key="2">
    <source>
        <dbReference type="ARBA" id="ARBA00022490"/>
    </source>
</evidence>
<dbReference type="GO" id="GO:0004792">
    <property type="term" value="F:thiosulfate-cyanide sulfurtransferase activity"/>
    <property type="evidence" value="ECO:0007669"/>
    <property type="project" value="InterPro"/>
</dbReference>